<dbReference type="OrthoDB" id="3133480at2759"/>
<evidence type="ECO:0000313" key="1">
    <source>
        <dbReference type="EMBL" id="KIM33550.1"/>
    </source>
</evidence>
<keyword evidence="2" id="KW-1185">Reference proteome</keyword>
<proteinExistence type="predicted"/>
<dbReference type="AlphaFoldDB" id="A0A0C3B9Q4"/>
<evidence type="ECO:0008006" key="3">
    <source>
        <dbReference type="Google" id="ProtNLM"/>
    </source>
</evidence>
<protein>
    <recommendedName>
        <fullName evidence="3">F-box domain-containing protein</fullName>
    </recommendedName>
</protein>
<sequence>MLPLPPELWIQIFEIATLIPSELNSNATSIFERSTHSEAQDAREINLPTRRALPLVSRTFYQLSNRFLYKSILIRRGVEVKRLLRTLVDSLHNGDEVHGSHGRWTKRLDVEITRSRHWRGIGHEEIFHLLPVMPNLEIFVGFGMWSLPDDRLMIMGLQSCVHLKMVFLPSSILPQYQDGIFPLVTSAPLTSSLRIFYPNQPGSSLLLKTKQEAYFDSCQGRNFVALTVSDAWIQTHAARDPDYFPHLRTLHVYGDICTAFIVTHGHKITTLDLEISGWRDATPLLPHLPNLRRIVLDLVSVVDLAIQLAYGVLNPIPANFISDKVKMVGVTVNSSQAPHQHYSAIFRLLPELFPKMEVLRILERNIVNTLGKQPGRVRKWHTDLMEKRVRLEREDGELLIEDCQK</sequence>
<dbReference type="HOGENOM" id="CLU_052689_1_0_1"/>
<evidence type="ECO:0000313" key="2">
    <source>
        <dbReference type="Proteomes" id="UP000054097"/>
    </source>
</evidence>
<reference evidence="2" key="2">
    <citation type="submission" date="2015-01" db="EMBL/GenBank/DDBJ databases">
        <title>Evolutionary Origins and Diversification of the Mycorrhizal Mutualists.</title>
        <authorList>
            <consortium name="DOE Joint Genome Institute"/>
            <consortium name="Mycorrhizal Genomics Consortium"/>
            <person name="Kohler A."/>
            <person name="Kuo A."/>
            <person name="Nagy L.G."/>
            <person name="Floudas D."/>
            <person name="Copeland A."/>
            <person name="Barry K.W."/>
            <person name="Cichocki N."/>
            <person name="Veneault-Fourrey C."/>
            <person name="LaButti K."/>
            <person name="Lindquist E.A."/>
            <person name="Lipzen A."/>
            <person name="Lundell T."/>
            <person name="Morin E."/>
            <person name="Murat C."/>
            <person name="Riley R."/>
            <person name="Ohm R."/>
            <person name="Sun H."/>
            <person name="Tunlid A."/>
            <person name="Henrissat B."/>
            <person name="Grigoriev I.V."/>
            <person name="Hibbett D.S."/>
            <person name="Martin F."/>
        </authorList>
    </citation>
    <scope>NUCLEOTIDE SEQUENCE [LARGE SCALE GENOMIC DNA]</scope>
    <source>
        <strain evidence="2">MAFF 305830</strain>
    </source>
</reference>
<reference evidence="1 2" key="1">
    <citation type="submission" date="2014-04" db="EMBL/GenBank/DDBJ databases">
        <authorList>
            <consortium name="DOE Joint Genome Institute"/>
            <person name="Kuo A."/>
            <person name="Zuccaro A."/>
            <person name="Kohler A."/>
            <person name="Nagy L.G."/>
            <person name="Floudas D."/>
            <person name="Copeland A."/>
            <person name="Barry K.W."/>
            <person name="Cichocki N."/>
            <person name="Veneault-Fourrey C."/>
            <person name="LaButti K."/>
            <person name="Lindquist E.A."/>
            <person name="Lipzen A."/>
            <person name="Lundell T."/>
            <person name="Morin E."/>
            <person name="Murat C."/>
            <person name="Sun H."/>
            <person name="Tunlid A."/>
            <person name="Henrissat B."/>
            <person name="Grigoriev I.V."/>
            <person name="Hibbett D.S."/>
            <person name="Martin F."/>
            <person name="Nordberg H.P."/>
            <person name="Cantor M.N."/>
            <person name="Hua S.X."/>
        </authorList>
    </citation>
    <scope>NUCLEOTIDE SEQUENCE [LARGE SCALE GENOMIC DNA]</scope>
    <source>
        <strain evidence="1 2">MAFF 305830</strain>
    </source>
</reference>
<name>A0A0C3B9Q4_SERVB</name>
<gene>
    <name evidence="1" type="ORF">M408DRAFT_326246</name>
</gene>
<dbReference type="Proteomes" id="UP000054097">
    <property type="component" value="Unassembled WGS sequence"/>
</dbReference>
<dbReference type="EMBL" id="KN824278">
    <property type="protein sequence ID" value="KIM33550.1"/>
    <property type="molecule type" value="Genomic_DNA"/>
</dbReference>
<accession>A0A0C3B9Q4</accession>
<organism evidence="1 2">
    <name type="scientific">Serendipita vermifera MAFF 305830</name>
    <dbReference type="NCBI Taxonomy" id="933852"/>
    <lineage>
        <taxon>Eukaryota</taxon>
        <taxon>Fungi</taxon>
        <taxon>Dikarya</taxon>
        <taxon>Basidiomycota</taxon>
        <taxon>Agaricomycotina</taxon>
        <taxon>Agaricomycetes</taxon>
        <taxon>Sebacinales</taxon>
        <taxon>Serendipitaceae</taxon>
        <taxon>Serendipita</taxon>
    </lineage>
</organism>